<comment type="similarity">
    <text evidence="2">Belongs to the diacylglycerol acyltransferase family.</text>
</comment>
<feature type="transmembrane region" description="Helical" evidence="8">
    <location>
        <begin position="154"/>
        <end position="178"/>
    </location>
</feature>
<sequence>MQAGATDLPSVAGISSPGFKLQMSKGVNVAFIPGGFLDAVAFEFGKDVCVLRNKKGFIKYCLQFGYRAHPCYTFGECETYHTFSGMKSLRMKIALSQAASVQQRGQRAAEPSRAMNLRPVLLLALCGAASAAGNSQDHEKADETAVYIYDNPPMLLRIFWIVGSICAVLAVGVSMYNIKQHAACAHLQGFGQDELISSFGARASRIMKLLLMPLTFAVTAALQMFLPGAAELLALLRTCQLALSMNVIIELLFILNGSQKQIVAHLPEEPIAVFGKPPLCCIFGWGCCAQKVQLWHLRFFVFGLQQFMVILPVVGLIDSFNQSYAESNLFATTVKACGIIVTVSTLFGMWSFKCLLPLMTDSIRTSAASQSKLDAMEQFLLLQMMSSKLMDKLLPLLVKNDLQAEGWTMPNALFLQVLTGFLTCIIQFLLATLGLRAYEAGAGLYPPVNFATDLPPDTLALLDMDGIDPDRSTPAAVWLLRSLWCRVGLGSMAQANTTKTDGFTQSNALYMFKDPPECLVGFWSVGSICACLAIGISAYNIRRHRAAAKAQGFGDDELISSYGARAGRVMVLLLMPLTFAATAALQMFLPGAAELLALLRTCQLALSMNVIIELLFILNGSQKQIVAQLPEEPIAVFGKPPLCCLCCKQKVQLSHLRFFVWGLQQFMVIMPVVGVIDAYTRGTFATTDKICGIVVTVSTLFGMWSFKCLLPLMTNSIKNQANVNAMEHFVLLQMVLSRLLEKVLQLAVRDDLESETWVMPNSVFVSIITGFITCICQVGLAVLGLGSYTADASMYPAMDFSSGLPPDTMAVLDMGGIDPDKWQRLRELQDTVAAVAPLLEGGRMDGTYSSEESSTDHACA</sequence>
<evidence type="ECO:0000256" key="7">
    <source>
        <dbReference type="ARBA" id="ARBA00023315"/>
    </source>
</evidence>
<keyword evidence="7" id="KW-0012">Acyltransferase</keyword>
<dbReference type="SMART" id="SM01417">
    <property type="entry name" value="Solute_trans_a"/>
    <property type="match status" value="1"/>
</dbReference>
<evidence type="ECO:0000256" key="6">
    <source>
        <dbReference type="ARBA" id="ARBA00023136"/>
    </source>
</evidence>
<feature type="transmembrane region" description="Helical" evidence="8">
    <location>
        <begin position="658"/>
        <end position="680"/>
    </location>
</feature>
<dbReference type="AlphaFoldDB" id="A0A1Q9BV25"/>
<evidence type="ECO:0000313" key="9">
    <source>
        <dbReference type="EMBL" id="OLP74512.1"/>
    </source>
</evidence>
<keyword evidence="3" id="KW-0808">Transferase</keyword>
<feature type="transmembrane region" description="Helical" evidence="8">
    <location>
        <begin position="569"/>
        <end position="589"/>
    </location>
</feature>
<dbReference type="OrthoDB" id="264532at2759"/>
<feature type="transmembrane region" description="Helical" evidence="8">
    <location>
        <begin position="764"/>
        <end position="788"/>
    </location>
</feature>
<dbReference type="PANTHER" id="PTHR23423">
    <property type="entry name" value="ORGANIC SOLUTE TRANSPORTER-RELATED"/>
    <property type="match status" value="1"/>
</dbReference>
<keyword evidence="6 8" id="KW-0472">Membrane</keyword>
<feature type="transmembrane region" description="Helical" evidence="8">
    <location>
        <begin position="299"/>
        <end position="317"/>
    </location>
</feature>
<feature type="transmembrane region" description="Helical" evidence="8">
    <location>
        <begin position="232"/>
        <end position="255"/>
    </location>
</feature>
<proteinExistence type="inferred from homology"/>
<comment type="caution">
    <text evidence="9">The sequence shown here is derived from an EMBL/GenBank/DDBJ whole genome shotgun (WGS) entry which is preliminary data.</text>
</comment>
<evidence type="ECO:0000313" key="10">
    <source>
        <dbReference type="Proteomes" id="UP000186817"/>
    </source>
</evidence>
<dbReference type="EMBL" id="LSRX01003604">
    <property type="protein sequence ID" value="OLP74512.1"/>
    <property type="molecule type" value="Genomic_DNA"/>
</dbReference>
<dbReference type="Pfam" id="PF03619">
    <property type="entry name" value="Solute_trans_a"/>
    <property type="match status" value="2"/>
</dbReference>
<name>A0A1Q9BV25_SYMMI</name>
<feature type="transmembrane region" description="Helical" evidence="8">
    <location>
        <begin position="692"/>
        <end position="713"/>
    </location>
</feature>
<keyword evidence="10" id="KW-1185">Reference proteome</keyword>
<evidence type="ECO:0000256" key="8">
    <source>
        <dbReference type="SAM" id="Phobius"/>
    </source>
</evidence>
<dbReference type="InterPro" id="IPR005178">
    <property type="entry name" value="Ostalpha/TMEM184C"/>
</dbReference>
<feature type="transmembrane region" description="Helical" evidence="8">
    <location>
        <begin position="329"/>
        <end position="350"/>
    </location>
</feature>
<dbReference type="Proteomes" id="UP000186817">
    <property type="component" value="Unassembled WGS sequence"/>
</dbReference>
<dbReference type="Pfam" id="PF03982">
    <property type="entry name" value="DAGAT"/>
    <property type="match status" value="1"/>
</dbReference>
<protein>
    <submittedName>
        <fullName evidence="9">Uncharacterized protein</fullName>
    </submittedName>
</protein>
<evidence type="ECO:0000256" key="2">
    <source>
        <dbReference type="ARBA" id="ARBA00005420"/>
    </source>
</evidence>
<gene>
    <name evidence="9" type="ORF">AK812_SmicGene45918</name>
</gene>
<accession>A0A1Q9BV25</accession>
<evidence type="ECO:0000256" key="1">
    <source>
        <dbReference type="ARBA" id="ARBA00004141"/>
    </source>
</evidence>
<evidence type="ECO:0000256" key="4">
    <source>
        <dbReference type="ARBA" id="ARBA00022692"/>
    </source>
</evidence>
<comment type="subcellular location">
    <subcellularLocation>
        <location evidence="1">Membrane</location>
        <topology evidence="1">Multi-pass membrane protein</topology>
    </subcellularLocation>
</comment>
<evidence type="ECO:0000256" key="5">
    <source>
        <dbReference type="ARBA" id="ARBA00022989"/>
    </source>
</evidence>
<feature type="transmembrane region" description="Helical" evidence="8">
    <location>
        <begin position="520"/>
        <end position="541"/>
    </location>
</feature>
<organism evidence="9 10">
    <name type="scientific">Symbiodinium microadriaticum</name>
    <name type="common">Dinoflagellate</name>
    <name type="synonym">Zooxanthella microadriatica</name>
    <dbReference type="NCBI Taxonomy" id="2951"/>
    <lineage>
        <taxon>Eukaryota</taxon>
        <taxon>Sar</taxon>
        <taxon>Alveolata</taxon>
        <taxon>Dinophyceae</taxon>
        <taxon>Suessiales</taxon>
        <taxon>Symbiodiniaceae</taxon>
        <taxon>Symbiodinium</taxon>
    </lineage>
</organism>
<dbReference type="GO" id="GO:0016020">
    <property type="term" value="C:membrane"/>
    <property type="evidence" value="ECO:0007669"/>
    <property type="project" value="UniProtKB-SubCell"/>
</dbReference>
<dbReference type="GO" id="GO:0008374">
    <property type="term" value="F:O-acyltransferase activity"/>
    <property type="evidence" value="ECO:0007669"/>
    <property type="project" value="InterPro"/>
</dbReference>
<dbReference type="InterPro" id="IPR007130">
    <property type="entry name" value="DAGAT"/>
</dbReference>
<feature type="transmembrane region" description="Helical" evidence="8">
    <location>
        <begin position="413"/>
        <end position="438"/>
    </location>
</feature>
<keyword evidence="5 8" id="KW-1133">Transmembrane helix</keyword>
<keyword evidence="4 8" id="KW-0812">Transmembrane</keyword>
<evidence type="ECO:0000256" key="3">
    <source>
        <dbReference type="ARBA" id="ARBA00022679"/>
    </source>
</evidence>
<reference evidence="9 10" key="1">
    <citation type="submission" date="2016-02" db="EMBL/GenBank/DDBJ databases">
        <title>Genome analysis of coral dinoflagellate symbionts highlights evolutionary adaptations to a symbiotic lifestyle.</title>
        <authorList>
            <person name="Aranda M."/>
            <person name="Li Y."/>
            <person name="Liew Y.J."/>
            <person name="Baumgarten S."/>
            <person name="Simakov O."/>
            <person name="Wilson M."/>
            <person name="Piel J."/>
            <person name="Ashoor H."/>
            <person name="Bougouffa S."/>
            <person name="Bajic V.B."/>
            <person name="Ryu T."/>
            <person name="Ravasi T."/>
            <person name="Bayer T."/>
            <person name="Micklem G."/>
            <person name="Kim H."/>
            <person name="Bhak J."/>
            <person name="Lajeunesse T.C."/>
            <person name="Voolstra C.R."/>
        </authorList>
    </citation>
    <scope>NUCLEOTIDE SEQUENCE [LARGE SCALE GENOMIC DNA]</scope>
    <source>
        <strain evidence="9 10">CCMP2467</strain>
    </source>
</reference>
<feature type="transmembrane region" description="Helical" evidence="8">
    <location>
        <begin position="209"/>
        <end position="226"/>
    </location>
</feature>
<feature type="transmembrane region" description="Helical" evidence="8">
    <location>
        <begin position="595"/>
        <end position="618"/>
    </location>
</feature>